<dbReference type="InterPro" id="IPR000719">
    <property type="entry name" value="Prot_kinase_dom"/>
</dbReference>
<dbReference type="GO" id="GO:0000407">
    <property type="term" value="C:phagophore assembly site"/>
    <property type="evidence" value="ECO:0007669"/>
    <property type="project" value="TreeGrafter"/>
</dbReference>
<dbReference type="GO" id="GO:0005776">
    <property type="term" value="C:autophagosome"/>
    <property type="evidence" value="ECO:0007669"/>
    <property type="project" value="TreeGrafter"/>
</dbReference>
<dbReference type="HOGENOM" id="CLU_1027294_0_0_1"/>
<dbReference type="Gene3D" id="1.10.510.10">
    <property type="entry name" value="Transferase(Phosphotransferase) domain 1"/>
    <property type="match status" value="1"/>
</dbReference>
<keyword evidence="2" id="KW-0808">Transferase</keyword>
<protein>
    <recommendedName>
        <fullName evidence="1">non-specific serine/threonine protein kinase</fullName>
        <ecNumber evidence="1">2.7.11.1</ecNumber>
    </recommendedName>
</protein>
<dbReference type="PROSITE" id="PS50011">
    <property type="entry name" value="PROTEIN_KINASE_DOM"/>
    <property type="match status" value="1"/>
</dbReference>
<evidence type="ECO:0000256" key="3">
    <source>
        <dbReference type="ARBA" id="ARBA00022741"/>
    </source>
</evidence>
<dbReference type="GO" id="GO:0000045">
    <property type="term" value="P:autophagosome assembly"/>
    <property type="evidence" value="ECO:0007669"/>
    <property type="project" value="TreeGrafter"/>
</dbReference>
<keyword evidence="3" id="KW-0547">Nucleotide-binding</keyword>
<dbReference type="GO" id="GO:0010506">
    <property type="term" value="P:regulation of autophagy"/>
    <property type="evidence" value="ECO:0007669"/>
    <property type="project" value="InterPro"/>
</dbReference>
<keyword evidence="4 7" id="KW-0418">Kinase</keyword>
<dbReference type="EC" id="2.7.11.1" evidence="1"/>
<dbReference type="GO" id="GO:0004674">
    <property type="term" value="F:protein serine/threonine kinase activity"/>
    <property type="evidence" value="ECO:0007669"/>
    <property type="project" value="UniProtKB-EC"/>
</dbReference>
<evidence type="ECO:0000313" key="8">
    <source>
        <dbReference type="Proteomes" id="UP000030755"/>
    </source>
</evidence>
<dbReference type="GO" id="GO:0005524">
    <property type="term" value="F:ATP binding"/>
    <property type="evidence" value="ECO:0007669"/>
    <property type="project" value="UniProtKB-KW"/>
</dbReference>
<dbReference type="Proteomes" id="UP000030755">
    <property type="component" value="Unassembled WGS sequence"/>
</dbReference>
<dbReference type="InterPro" id="IPR011009">
    <property type="entry name" value="Kinase-like_dom_sf"/>
</dbReference>
<evidence type="ECO:0000256" key="2">
    <source>
        <dbReference type="ARBA" id="ARBA00022679"/>
    </source>
</evidence>
<accession>A0A075B3F1</accession>
<keyword evidence="8" id="KW-1185">Reference proteome</keyword>
<keyword evidence="5" id="KW-0067">ATP-binding</keyword>
<dbReference type="PANTHER" id="PTHR24348:SF22">
    <property type="entry name" value="NON-SPECIFIC SERINE_THREONINE PROTEIN KINASE"/>
    <property type="match status" value="1"/>
</dbReference>
<evidence type="ECO:0000256" key="4">
    <source>
        <dbReference type="ARBA" id="ARBA00022777"/>
    </source>
</evidence>
<evidence type="ECO:0000256" key="1">
    <source>
        <dbReference type="ARBA" id="ARBA00012513"/>
    </source>
</evidence>
<dbReference type="SUPFAM" id="SSF56112">
    <property type="entry name" value="Protein kinase-like (PK-like)"/>
    <property type="match status" value="1"/>
</dbReference>
<dbReference type="GO" id="GO:0016020">
    <property type="term" value="C:membrane"/>
    <property type="evidence" value="ECO:0007669"/>
    <property type="project" value="TreeGrafter"/>
</dbReference>
<dbReference type="EMBL" id="KE560403">
    <property type="protein sequence ID" value="EPZ36891.1"/>
    <property type="molecule type" value="Genomic_DNA"/>
</dbReference>
<gene>
    <name evidence="7" type="ORF">O9G_004480</name>
</gene>
<dbReference type="PANTHER" id="PTHR24348">
    <property type="entry name" value="SERINE/THREONINE-PROTEIN KINASE UNC-51-RELATED"/>
    <property type="match status" value="1"/>
</dbReference>
<dbReference type="STRING" id="988480.A0A075B3F1"/>
<sequence>MDCLYEEADSKISVCNKLLPRGDRLQKIIARALIALEDLASANLSANNLSPDNLLVYGEKDNFRIKDLGAANSLEDRDVQHLTSHAFYTAPEILLDNRVFVPQSDLYSLGVILYATHGLSIIANDTLKEIEFATMVYPYEYYYTYNQLYAAADPLDYKITPDIIVSEKLKGFDSEIYDLARRMISFNAADRPNWKAMYKHTRRKKALFRLPNTCFVKLVSPFRVAKREFSKAAYNGLSEIKISIKSSEKGELDSRSLSFQIVYLILKSKNE</sequence>
<evidence type="ECO:0000313" key="7">
    <source>
        <dbReference type="EMBL" id="EPZ36891.1"/>
    </source>
</evidence>
<dbReference type="AlphaFoldDB" id="A0A075B3F1"/>
<proteinExistence type="predicted"/>
<evidence type="ECO:0000256" key="5">
    <source>
        <dbReference type="ARBA" id="ARBA00022840"/>
    </source>
</evidence>
<organism evidence="7 8">
    <name type="scientific">Rozella allomycis (strain CSF55)</name>
    <dbReference type="NCBI Taxonomy" id="988480"/>
    <lineage>
        <taxon>Eukaryota</taxon>
        <taxon>Fungi</taxon>
        <taxon>Fungi incertae sedis</taxon>
        <taxon>Cryptomycota</taxon>
        <taxon>Cryptomycota incertae sedis</taxon>
        <taxon>Rozella</taxon>
    </lineage>
</organism>
<reference evidence="7 8" key="1">
    <citation type="journal article" date="2013" name="Curr. Biol.">
        <title>Shared signatures of parasitism and phylogenomics unite Cryptomycota and microsporidia.</title>
        <authorList>
            <person name="James T.Y."/>
            <person name="Pelin A."/>
            <person name="Bonen L."/>
            <person name="Ahrendt S."/>
            <person name="Sain D."/>
            <person name="Corradi N."/>
            <person name="Stajich J.E."/>
        </authorList>
    </citation>
    <scope>NUCLEOTIDE SEQUENCE [LARGE SCALE GENOMIC DNA]</scope>
    <source>
        <strain evidence="7 8">CSF55</strain>
    </source>
</reference>
<dbReference type="Pfam" id="PF00069">
    <property type="entry name" value="Pkinase"/>
    <property type="match status" value="1"/>
</dbReference>
<feature type="domain" description="Protein kinase" evidence="6">
    <location>
        <begin position="1"/>
        <end position="203"/>
    </location>
</feature>
<evidence type="ECO:0000259" key="6">
    <source>
        <dbReference type="PROSITE" id="PS50011"/>
    </source>
</evidence>
<dbReference type="InterPro" id="IPR045269">
    <property type="entry name" value="Atg1-like"/>
</dbReference>
<dbReference type="GO" id="GO:0005829">
    <property type="term" value="C:cytosol"/>
    <property type="evidence" value="ECO:0007669"/>
    <property type="project" value="TreeGrafter"/>
</dbReference>
<name>A0A075B3F1_ROZAC</name>